<dbReference type="NCBIfam" id="TIGR01730">
    <property type="entry name" value="RND_mfp"/>
    <property type="match status" value="1"/>
</dbReference>
<dbReference type="Gene3D" id="1.10.287.470">
    <property type="entry name" value="Helix hairpin bin"/>
    <property type="match status" value="1"/>
</dbReference>
<dbReference type="Pfam" id="PF25917">
    <property type="entry name" value="BSH_RND"/>
    <property type="match status" value="1"/>
</dbReference>
<dbReference type="Pfam" id="PF25967">
    <property type="entry name" value="RND-MFP_C"/>
    <property type="match status" value="1"/>
</dbReference>
<keyword evidence="3" id="KW-0813">Transport</keyword>
<evidence type="ECO:0000259" key="7">
    <source>
        <dbReference type="Pfam" id="PF25967"/>
    </source>
</evidence>
<dbReference type="Pfam" id="PF25954">
    <property type="entry name" value="Beta-barrel_RND_2"/>
    <property type="match status" value="1"/>
</dbReference>
<dbReference type="PANTHER" id="PTHR30469:SF15">
    <property type="entry name" value="HLYD FAMILY OF SECRETION PROTEINS"/>
    <property type="match status" value="1"/>
</dbReference>
<protein>
    <submittedName>
        <fullName evidence="8">Efflux RND transporter periplasmic adaptor subunit</fullName>
    </submittedName>
</protein>
<dbReference type="SUPFAM" id="SSF111369">
    <property type="entry name" value="HlyD-like secretion proteins"/>
    <property type="match status" value="1"/>
</dbReference>
<evidence type="ECO:0000256" key="2">
    <source>
        <dbReference type="ARBA" id="ARBA00009477"/>
    </source>
</evidence>
<evidence type="ECO:0000259" key="5">
    <source>
        <dbReference type="Pfam" id="PF25917"/>
    </source>
</evidence>
<reference evidence="8 9" key="1">
    <citation type="submission" date="2020-07" db="EMBL/GenBank/DDBJ databases">
        <title>Novel species isolated from subtropical streams in China.</title>
        <authorList>
            <person name="Lu H."/>
        </authorList>
    </citation>
    <scope>NUCLEOTIDE SEQUENCE [LARGE SCALE GENOMIC DNA]</scope>
    <source>
        <strain evidence="8 9">LX47W</strain>
    </source>
</reference>
<evidence type="ECO:0000313" key="9">
    <source>
        <dbReference type="Proteomes" id="UP000573499"/>
    </source>
</evidence>
<comment type="caution">
    <text evidence="8">The sequence shown here is derived from an EMBL/GenBank/DDBJ whole genome shotgun (WGS) entry which is preliminary data.</text>
</comment>
<dbReference type="AlphaFoldDB" id="A0A7W2FDX9"/>
<name>A0A7W2FDX9_9BURK</name>
<evidence type="ECO:0000256" key="3">
    <source>
        <dbReference type="ARBA" id="ARBA00022448"/>
    </source>
</evidence>
<keyword evidence="9" id="KW-1185">Reference proteome</keyword>
<feature type="signal peptide" evidence="4">
    <location>
        <begin position="1"/>
        <end position="27"/>
    </location>
</feature>
<gene>
    <name evidence="8" type="ORF">H3H39_22900</name>
</gene>
<dbReference type="Gene3D" id="2.40.420.20">
    <property type="match status" value="1"/>
</dbReference>
<dbReference type="Gene3D" id="2.40.30.170">
    <property type="match status" value="1"/>
</dbReference>
<dbReference type="InterPro" id="IPR058627">
    <property type="entry name" value="MdtA-like_C"/>
</dbReference>
<accession>A0A7W2FDX9</accession>
<dbReference type="PANTHER" id="PTHR30469">
    <property type="entry name" value="MULTIDRUG RESISTANCE PROTEIN MDTA"/>
    <property type="match status" value="1"/>
</dbReference>
<dbReference type="PROSITE" id="PS51257">
    <property type="entry name" value="PROKAR_LIPOPROTEIN"/>
    <property type="match status" value="1"/>
</dbReference>
<evidence type="ECO:0000259" key="6">
    <source>
        <dbReference type="Pfam" id="PF25954"/>
    </source>
</evidence>
<feature type="chain" id="PRO_5031281453" evidence="4">
    <location>
        <begin position="28"/>
        <end position="362"/>
    </location>
</feature>
<dbReference type="EMBL" id="JACEZU010000013">
    <property type="protein sequence ID" value="MBA5689903.1"/>
    <property type="molecule type" value="Genomic_DNA"/>
</dbReference>
<feature type="domain" description="Multidrug resistance protein MdtA-like barrel-sandwich hybrid" evidence="5">
    <location>
        <begin position="65"/>
        <end position="196"/>
    </location>
</feature>
<feature type="domain" description="CusB-like beta-barrel" evidence="6">
    <location>
        <begin position="208"/>
        <end position="278"/>
    </location>
</feature>
<feature type="domain" description="Multidrug resistance protein MdtA-like C-terminal permuted SH3" evidence="7">
    <location>
        <begin position="287"/>
        <end position="346"/>
    </location>
</feature>
<dbReference type="Proteomes" id="UP000573499">
    <property type="component" value="Unassembled WGS sequence"/>
</dbReference>
<evidence type="ECO:0000256" key="1">
    <source>
        <dbReference type="ARBA" id="ARBA00004196"/>
    </source>
</evidence>
<sequence length="362" mass="38262">MNVNYRTAALAISAASLLAGCSPAPTAEHEEVRVVRTVVAGQGNGTVGANYSGEIRARYESQLGFRTSGKIVARLVEVGSHVKRGQPLLQLDAAQESLLLTAAGADTDAAQSRVAQAKVDLARTEQLLARQFASQAELDHQRLALQQAEAQLRSALARQQLNVNQRGYTSLVADRDGVVSALQAEAGQVVAAGQPVVTLAADGEREVAISIPESRVDELRLARALEVSVWAHPGRTWHGSLRQLAPDTDSVTRTYSARITIEQPDPALLRLGMTASVHAPDVDGKSAIRLPLTAIVDGDGKRLVWVVDPKNQRVAAREVQLGSAQNDSVLVTAGLAGGETVVTAGVHLLQPHQLVRVTGGAK</sequence>
<evidence type="ECO:0000256" key="4">
    <source>
        <dbReference type="SAM" id="SignalP"/>
    </source>
</evidence>
<dbReference type="GO" id="GO:1990281">
    <property type="term" value="C:efflux pump complex"/>
    <property type="evidence" value="ECO:0007669"/>
    <property type="project" value="TreeGrafter"/>
</dbReference>
<comment type="subcellular location">
    <subcellularLocation>
        <location evidence="1">Cell envelope</location>
    </subcellularLocation>
</comment>
<dbReference type="InterPro" id="IPR058625">
    <property type="entry name" value="MdtA-like_BSH"/>
</dbReference>
<proteinExistence type="inferred from homology"/>
<organism evidence="8 9">
    <name type="scientific">Rugamonas apoptosis</name>
    <dbReference type="NCBI Taxonomy" id="2758570"/>
    <lineage>
        <taxon>Bacteria</taxon>
        <taxon>Pseudomonadati</taxon>
        <taxon>Pseudomonadota</taxon>
        <taxon>Betaproteobacteria</taxon>
        <taxon>Burkholderiales</taxon>
        <taxon>Oxalobacteraceae</taxon>
        <taxon>Telluria group</taxon>
        <taxon>Rugamonas</taxon>
    </lineage>
</organism>
<dbReference type="GO" id="GO:0015562">
    <property type="term" value="F:efflux transmembrane transporter activity"/>
    <property type="evidence" value="ECO:0007669"/>
    <property type="project" value="TreeGrafter"/>
</dbReference>
<dbReference type="InterPro" id="IPR006143">
    <property type="entry name" value="RND_pump_MFP"/>
</dbReference>
<dbReference type="InterPro" id="IPR058792">
    <property type="entry name" value="Beta-barrel_RND_2"/>
</dbReference>
<dbReference type="Gene3D" id="2.40.50.100">
    <property type="match status" value="1"/>
</dbReference>
<keyword evidence="4" id="KW-0732">Signal</keyword>
<comment type="similarity">
    <text evidence="2">Belongs to the membrane fusion protein (MFP) (TC 8.A.1) family.</text>
</comment>
<evidence type="ECO:0000313" key="8">
    <source>
        <dbReference type="EMBL" id="MBA5689903.1"/>
    </source>
</evidence>